<dbReference type="SUPFAM" id="SSF55961">
    <property type="entry name" value="Bet v1-like"/>
    <property type="match status" value="1"/>
</dbReference>
<dbReference type="InterPro" id="IPR002913">
    <property type="entry name" value="START_lipid-bd_dom"/>
</dbReference>
<comment type="subcellular location">
    <subcellularLocation>
        <location evidence="1">Endoplasmic reticulum</location>
    </subcellularLocation>
</comment>
<dbReference type="CDD" id="cd13283">
    <property type="entry name" value="PH_GPBP"/>
    <property type="match status" value="1"/>
</dbReference>
<dbReference type="WBParaSite" id="TREG1_32410.1">
    <property type="protein sequence ID" value="TREG1_32410.1"/>
    <property type="gene ID" value="TREG1_32410"/>
</dbReference>
<feature type="compositionally biased region" description="Basic and acidic residues" evidence="3">
    <location>
        <begin position="280"/>
        <end position="303"/>
    </location>
</feature>
<dbReference type="SMART" id="SM00233">
    <property type="entry name" value="PH"/>
    <property type="match status" value="1"/>
</dbReference>
<dbReference type="PROSITE" id="PS50003">
    <property type="entry name" value="PH_DOMAIN"/>
    <property type="match status" value="1"/>
</dbReference>
<dbReference type="AlphaFoldDB" id="A0AA85JPG5"/>
<evidence type="ECO:0000313" key="6">
    <source>
        <dbReference type="Proteomes" id="UP000050795"/>
    </source>
</evidence>
<feature type="region of interest" description="Disordered" evidence="3">
    <location>
        <begin position="255"/>
        <end position="309"/>
    </location>
</feature>
<evidence type="ECO:0000256" key="3">
    <source>
        <dbReference type="SAM" id="MobiDB-lite"/>
    </source>
</evidence>
<dbReference type="InterPro" id="IPR011993">
    <property type="entry name" value="PH-like_dom_sf"/>
</dbReference>
<dbReference type="GO" id="GO:0005783">
    <property type="term" value="C:endoplasmic reticulum"/>
    <property type="evidence" value="ECO:0007669"/>
    <property type="project" value="UniProtKB-SubCell"/>
</dbReference>
<dbReference type="SUPFAM" id="SSF50729">
    <property type="entry name" value="PH domain-like"/>
    <property type="match status" value="1"/>
</dbReference>
<feature type="compositionally biased region" description="Polar residues" evidence="3">
    <location>
        <begin position="900"/>
        <end position="928"/>
    </location>
</feature>
<feature type="region of interest" description="Disordered" evidence="3">
    <location>
        <begin position="12"/>
        <end position="59"/>
    </location>
</feature>
<feature type="domain" description="PH" evidence="4">
    <location>
        <begin position="68"/>
        <end position="162"/>
    </location>
</feature>
<dbReference type="InterPro" id="IPR051213">
    <property type="entry name" value="START_lipid_transfer"/>
</dbReference>
<dbReference type="Pfam" id="PF00169">
    <property type="entry name" value="PH"/>
    <property type="match status" value="1"/>
</dbReference>
<accession>A0AA85JPG5</accession>
<feature type="compositionally biased region" description="Gly residues" evidence="3">
    <location>
        <begin position="50"/>
        <end position="59"/>
    </location>
</feature>
<dbReference type="GO" id="GO:0035621">
    <property type="term" value="P:ER to Golgi ceramide transport"/>
    <property type="evidence" value="ECO:0007669"/>
    <property type="project" value="TreeGrafter"/>
</dbReference>
<feature type="region of interest" description="Disordered" evidence="3">
    <location>
        <begin position="845"/>
        <end position="928"/>
    </location>
</feature>
<organism evidence="6 7">
    <name type="scientific">Trichobilharzia regenti</name>
    <name type="common">Nasal bird schistosome</name>
    <dbReference type="NCBI Taxonomy" id="157069"/>
    <lineage>
        <taxon>Eukaryota</taxon>
        <taxon>Metazoa</taxon>
        <taxon>Spiralia</taxon>
        <taxon>Lophotrochozoa</taxon>
        <taxon>Platyhelminthes</taxon>
        <taxon>Trematoda</taxon>
        <taxon>Digenea</taxon>
        <taxon>Strigeidida</taxon>
        <taxon>Schistosomatoidea</taxon>
        <taxon>Schistosomatidae</taxon>
        <taxon>Trichobilharzia</taxon>
    </lineage>
</organism>
<dbReference type="PANTHER" id="PTHR19308">
    <property type="entry name" value="PHOSPHATIDYLCHOLINE TRANSFER PROTEIN"/>
    <property type="match status" value="1"/>
</dbReference>
<evidence type="ECO:0000259" key="5">
    <source>
        <dbReference type="PROSITE" id="PS50848"/>
    </source>
</evidence>
<protein>
    <recommendedName>
        <fullName evidence="9">Collagen type IV alpha-3-binding protein</fullName>
    </recommendedName>
</protein>
<evidence type="ECO:0008006" key="9">
    <source>
        <dbReference type="Google" id="ProtNLM"/>
    </source>
</evidence>
<dbReference type="Gene3D" id="3.30.530.20">
    <property type="match status" value="1"/>
</dbReference>
<feature type="compositionally biased region" description="Low complexity" evidence="3">
    <location>
        <begin position="851"/>
        <end position="860"/>
    </location>
</feature>
<dbReference type="Pfam" id="PF01852">
    <property type="entry name" value="START"/>
    <property type="match status" value="1"/>
</dbReference>
<dbReference type="WBParaSite" id="TREG1_32410.2">
    <property type="protein sequence ID" value="TREG1_32410.2"/>
    <property type="gene ID" value="TREG1_32410"/>
</dbReference>
<evidence type="ECO:0000259" key="4">
    <source>
        <dbReference type="PROSITE" id="PS50003"/>
    </source>
</evidence>
<dbReference type="InterPro" id="IPR001849">
    <property type="entry name" value="PH_domain"/>
</dbReference>
<dbReference type="GO" id="GO:0008289">
    <property type="term" value="F:lipid binding"/>
    <property type="evidence" value="ECO:0007669"/>
    <property type="project" value="InterPro"/>
</dbReference>
<keyword evidence="2" id="KW-0256">Endoplasmic reticulum</keyword>
<reference evidence="7 8" key="2">
    <citation type="submission" date="2023-11" db="UniProtKB">
        <authorList>
            <consortium name="WormBaseParasite"/>
        </authorList>
    </citation>
    <scope>IDENTIFICATION</scope>
</reference>
<dbReference type="PROSITE" id="PS50848">
    <property type="entry name" value="START"/>
    <property type="match status" value="1"/>
</dbReference>
<dbReference type="Proteomes" id="UP000050795">
    <property type="component" value="Unassembled WGS sequence"/>
</dbReference>
<name>A0AA85JPG5_TRIRE</name>
<proteinExistence type="predicted"/>
<feature type="domain" description="START" evidence="5">
    <location>
        <begin position="736"/>
        <end position="1050"/>
    </location>
</feature>
<evidence type="ECO:0000256" key="2">
    <source>
        <dbReference type="ARBA" id="ARBA00022824"/>
    </source>
</evidence>
<dbReference type="Gene3D" id="2.30.29.30">
    <property type="entry name" value="Pleckstrin-homology domain (PH domain)/Phosphotyrosine-binding domain (PTB)"/>
    <property type="match status" value="1"/>
</dbReference>
<sequence>MHQITVMPICGPSSTSSSSLPTTLITQTSGSCPTPSQENISTTSDDDDGGGGVGGGGGGSSDGELWAPLAVRGYLSKWTNLLHGWQERYFILSDGFLTYYRNAEDLDLGSRGSVRIKNAYVKTHEYDECRFEVRVGDVIWYLRGLSQEERYNWISAIERHRIAESGYGSEKTLHRHSSLLSLNSTHSPSIHSTSSFKRNHGLKEKLAEMETFKEILCKQVDSLQAYFDACSSIVQHHGHENIEKWFIGENHLTTSSSPSSLCSSSSTSNSKEAIDDYDDDVKLNEKKQFRNKHSKAEKNRNKEGIATTTTTSDEGGQCLVECPSNVTLTSSSGDNCLTDKSAFHSDSKHAPDLDCRVLPDKDSIITTTTNSSVAKSGGFFSRFLPFRNFGNTSTAGESETTNNKVESVVASEDNNDNNNSKEASQYQPSSRFNDLRCILEQHGGYALDFKGEAHMFKAITAGILTNLSNSVEMMQQHEEHWRKRLEREIEKRRRSEETQKAMGQELLHLRSLIGLNTNHQFQCQNQQHPPHHHQLYQHNCHLTNNASHSRFSSYGSIDFQHSSPDVILRENGVVKSTTTTIVNSTSVTPTVNTTISSSSSSVVAGENVLRLVGPDYEEGINSPIREEEFFDAIDAESDKIEENAVRLAALKSASEAIRWARAMPSNHPLYNELDKIVKMHVKNFATTQIFDYTLNLSSSSSSSIHYNGNGMPSNIADSQNTNNLSVSEQNVNEAPENWRLVVQDGDMIIFRRELETDDGVVLDPLQAIDVVHGVTAKEICTYFWDVRYRMDWEFTVDQAPTVLEVCGDDTVVIHQVYKRVWPTTQRDALFWSHICPVNPMHQKSYHRKLNHSSSMSMQHHSSSKNYTDDSDISHSKVHQRSASMDGGVGGGGVGGRCTSWIDSSSTKSPNTRLHNLSKESSIPENSIPNNKINDDKVLDGWMVINMSTDYLSDKIQPSPSPTVRLGLEVVLFCRTELITTNNNNGSMMSNNGDNDDLSKLTRDQIQTRLVYMANINPGGWVPAAGLRSLARREYPRFLKRFSAYVKDQTKHKTPLF</sequence>
<evidence type="ECO:0000256" key="1">
    <source>
        <dbReference type="ARBA" id="ARBA00004240"/>
    </source>
</evidence>
<keyword evidence="6" id="KW-1185">Reference proteome</keyword>
<dbReference type="InterPro" id="IPR023393">
    <property type="entry name" value="START-like_dom_sf"/>
</dbReference>
<reference evidence="6" key="1">
    <citation type="submission" date="2022-06" db="EMBL/GenBank/DDBJ databases">
        <authorList>
            <person name="Berger JAMES D."/>
            <person name="Berger JAMES D."/>
        </authorList>
    </citation>
    <scope>NUCLEOTIDE SEQUENCE [LARGE SCALE GENOMIC DNA]</scope>
</reference>
<feature type="compositionally biased region" description="Low complexity" evidence="3">
    <location>
        <begin position="12"/>
        <end position="29"/>
    </location>
</feature>
<evidence type="ECO:0000313" key="7">
    <source>
        <dbReference type="WBParaSite" id="TREG1_32410.1"/>
    </source>
</evidence>
<dbReference type="PANTHER" id="PTHR19308:SF53">
    <property type="entry name" value="CERAMIDE TRANSFER PROTEIN"/>
    <property type="match status" value="1"/>
</dbReference>
<feature type="compositionally biased region" description="Low complexity" evidence="3">
    <location>
        <begin position="255"/>
        <end position="270"/>
    </location>
</feature>
<feature type="compositionally biased region" description="Gly residues" evidence="3">
    <location>
        <begin position="886"/>
        <end position="895"/>
    </location>
</feature>
<feature type="compositionally biased region" description="Polar residues" evidence="3">
    <location>
        <begin position="30"/>
        <end position="43"/>
    </location>
</feature>
<evidence type="ECO:0000313" key="8">
    <source>
        <dbReference type="WBParaSite" id="TREG1_32410.2"/>
    </source>
</evidence>